<evidence type="ECO:0000256" key="1">
    <source>
        <dbReference type="ARBA" id="ARBA00022741"/>
    </source>
</evidence>
<dbReference type="GO" id="GO:0005769">
    <property type="term" value="C:early endosome"/>
    <property type="evidence" value="ECO:0000318"/>
    <property type="project" value="GO_Central"/>
</dbReference>
<dbReference type="Gene3D" id="3.40.50.300">
    <property type="entry name" value="P-loop containing nucleotide triphosphate hydrolases"/>
    <property type="match status" value="1"/>
</dbReference>
<dbReference type="GO" id="GO:0005525">
    <property type="term" value="F:GTP binding"/>
    <property type="evidence" value="ECO:0007669"/>
    <property type="project" value="InterPro"/>
</dbReference>
<keyword evidence="3" id="KW-1185">Reference proteome</keyword>
<dbReference type="InterPro" id="IPR027417">
    <property type="entry name" value="P-loop_NTPase"/>
</dbReference>
<dbReference type="SMART" id="SM00174">
    <property type="entry name" value="RHO"/>
    <property type="match status" value="1"/>
</dbReference>
<gene>
    <name evidence="2" type="ORF">TVAG_206050</name>
</gene>
<evidence type="ECO:0000313" key="3">
    <source>
        <dbReference type="Proteomes" id="UP000001542"/>
    </source>
</evidence>
<sequence>MFGLPGQEAPLHKVPVLGDAAVGKTCIVDWIHNKQFNPATMSNVGVSTTQVTIKLDDKEVPLSLWDTAGQETYRSLVPLYTRNAEVILLVFDISERKSFRNLVGWMNYIRNDLAATCPVMLVCNKIDRDGGVPRPEIREFAESNSLTVNYTSAVTGQGIEELFNEVATLVITKAKPKIESGPNLANAQKKKGCC</sequence>
<dbReference type="NCBIfam" id="TIGR00231">
    <property type="entry name" value="small_GTP"/>
    <property type="match status" value="1"/>
</dbReference>
<organism evidence="2 3">
    <name type="scientific">Trichomonas vaginalis (strain ATCC PRA-98 / G3)</name>
    <dbReference type="NCBI Taxonomy" id="412133"/>
    <lineage>
        <taxon>Eukaryota</taxon>
        <taxon>Metamonada</taxon>
        <taxon>Parabasalia</taxon>
        <taxon>Trichomonadida</taxon>
        <taxon>Trichomonadidae</taxon>
        <taxon>Trichomonas</taxon>
    </lineage>
</organism>
<name>A2E1J0_TRIV3</name>
<dbReference type="GO" id="GO:0003924">
    <property type="term" value="F:GTPase activity"/>
    <property type="evidence" value="ECO:0000318"/>
    <property type="project" value="GO_Central"/>
</dbReference>
<dbReference type="eggNOG" id="KOG0087">
    <property type="taxonomic scope" value="Eukaryota"/>
</dbReference>
<dbReference type="PROSITE" id="PS51421">
    <property type="entry name" value="RAS"/>
    <property type="match status" value="1"/>
</dbReference>
<dbReference type="PROSITE" id="PS51419">
    <property type="entry name" value="RAB"/>
    <property type="match status" value="1"/>
</dbReference>
<dbReference type="SUPFAM" id="SSF52540">
    <property type="entry name" value="P-loop containing nucleoside triphosphate hydrolases"/>
    <property type="match status" value="1"/>
</dbReference>
<reference evidence="2" key="2">
    <citation type="journal article" date="2007" name="Science">
        <title>Draft genome sequence of the sexually transmitted pathogen Trichomonas vaginalis.</title>
        <authorList>
            <person name="Carlton J.M."/>
            <person name="Hirt R.P."/>
            <person name="Silva J.C."/>
            <person name="Delcher A.L."/>
            <person name="Schatz M."/>
            <person name="Zhao Q."/>
            <person name="Wortman J.R."/>
            <person name="Bidwell S.L."/>
            <person name="Alsmark U.C.M."/>
            <person name="Besteiro S."/>
            <person name="Sicheritz-Ponten T."/>
            <person name="Noel C.J."/>
            <person name="Dacks J.B."/>
            <person name="Foster P.G."/>
            <person name="Simillion C."/>
            <person name="Van de Peer Y."/>
            <person name="Miranda-Saavedra D."/>
            <person name="Barton G.J."/>
            <person name="Westrop G.D."/>
            <person name="Mueller S."/>
            <person name="Dessi D."/>
            <person name="Fiori P.L."/>
            <person name="Ren Q."/>
            <person name="Paulsen I."/>
            <person name="Zhang H."/>
            <person name="Bastida-Corcuera F.D."/>
            <person name="Simoes-Barbosa A."/>
            <person name="Brown M.T."/>
            <person name="Hayes R.D."/>
            <person name="Mukherjee M."/>
            <person name="Okumura C.Y."/>
            <person name="Schneider R."/>
            <person name="Smith A.J."/>
            <person name="Vanacova S."/>
            <person name="Villalvazo M."/>
            <person name="Haas B.J."/>
            <person name="Pertea M."/>
            <person name="Feldblyum T.V."/>
            <person name="Utterback T.R."/>
            <person name="Shu C.L."/>
            <person name="Osoegawa K."/>
            <person name="de Jong P.J."/>
            <person name="Hrdy I."/>
            <person name="Horvathova L."/>
            <person name="Zubacova Z."/>
            <person name="Dolezal P."/>
            <person name="Malik S.B."/>
            <person name="Logsdon J.M. Jr."/>
            <person name="Henze K."/>
            <person name="Gupta A."/>
            <person name="Wang C.C."/>
            <person name="Dunne R.L."/>
            <person name="Upcroft J.A."/>
            <person name="Upcroft P."/>
            <person name="White O."/>
            <person name="Salzberg S.L."/>
            <person name="Tang P."/>
            <person name="Chiu C.-H."/>
            <person name="Lee Y.-S."/>
            <person name="Embley T.M."/>
            <person name="Coombs G.H."/>
            <person name="Mottram J.C."/>
            <person name="Tachezy J."/>
            <person name="Fraser-Liggett C.M."/>
            <person name="Johnson P.J."/>
        </authorList>
    </citation>
    <scope>NUCLEOTIDE SEQUENCE [LARGE SCALE GENOMIC DNA]</scope>
    <source>
        <strain evidence="2">G3</strain>
    </source>
</reference>
<dbReference type="InterPro" id="IPR005225">
    <property type="entry name" value="Small_GTP-bd"/>
</dbReference>
<dbReference type="GO" id="GO:0012505">
    <property type="term" value="C:endomembrane system"/>
    <property type="evidence" value="ECO:0000318"/>
    <property type="project" value="GO_Central"/>
</dbReference>
<keyword evidence="1" id="KW-0547">Nucleotide-binding</keyword>
<dbReference type="RefSeq" id="XP_001325660.1">
    <property type="nucleotide sequence ID" value="XM_001325625.1"/>
</dbReference>
<dbReference type="EMBL" id="DS113285">
    <property type="protein sequence ID" value="EAY13437.1"/>
    <property type="molecule type" value="Genomic_DNA"/>
</dbReference>
<dbReference type="SMART" id="SM00173">
    <property type="entry name" value="RAS"/>
    <property type="match status" value="1"/>
</dbReference>
<dbReference type="PRINTS" id="PR00449">
    <property type="entry name" value="RASTRNSFRMNG"/>
</dbReference>
<accession>A2E1J0</accession>
<dbReference type="SMART" id="SM00175">
    <property type="entry name" value="RAB"/>
    <property type="match status" value="1"/>
</dbReference>
<protein>
    <submittedName>
        <fullName evidence="2">Small GTP-binding protein, putative</fullName>
    </submittedName>
</protein>
<dbReference type="Pfam" id="PF00071">
    <property type="entry name" value="Ras"/>
    <property type="match status" value="1"/>
</dbReference>
<reference evidence="2" key="1">
    <citation type="submission" date="2006-10" db="EMBL/GenBank/DDBJ databases">
        <authorList>
            <person name="Amadeo P."/>
            <person name="Zhao Q."/>
            <person name="Wortman J."/>
            <person name="Fraser-Liggett C."/>
            <person name="Carlton J."/>
        </authorList>
    </citation>
    <scope>NUCLEOTIDE SEQUENCE</scope>
    <source>
        <strain evidence="2">G3</strain>
    </source>
</reference>
<dbReference type="SMR" id="A2E1J0"/>
<dbReference type="CDD" id="cd00154">
    <property type="entry name" value="Rab"/>
    <property type="match status" value="1"/>
</dbReference>
<dbReference type="VEuPathDB" id="TrichDB:TVAGG3_0519670"/>
<evidence type="ECO:0000313" key="2">
    <source>
        <dbReference type="EMBL" id="EAY13437.1"/>
    </source>
</evidence>
<dbReference type="VEuPathDB" id="TrichDB:TVAG_206050"/>
<proteinExistence type="predicted"/>
<dbReference type="STRING" id="5722.A2E1J0"/>
<dbReference type="GO" id="GO:0006886">
    <property type="term" value="P:intracellular protein transport"/>
    <property type="evidence" value="ECO:0000318"/>
    <property type="project" value="GO_Central"/>
</dbReference>
<dbReference type="InParanoid" id="A2E1J0"/>
<dbReference type="Proteomes" id="UP000001542">
    <property type="component" value="Unassembled WGS sequence"/>
</dbReference>
<dbReference type="KEGG" id="tva:4771423"/>
<dbReference type="InterPro" id="IPR001806">
    <property type="entry name" value="Small_GTPase"/>
</dbReference>
<dbReference type="AlphaFoldDB" id="A2E1J0"/>
<dbReference type="FunFam" id="3.40.50.300:FF:001430">
    <property type="entry name" value="Small GTPase EhRabM3, putative"/>
    <property type="match status" value="1"/>
</dbReference>
<dbReference type="PANTHER" id="PTHR47978">
    <property type="match status" value="1"/>
</dbReference>